<sequence>MACKELNSCESKAELTPRLFTHDEELPPHTSDCDTDECVPQHPIRKMLRDLFSRSGSSSKLVYKNDMYVIMDVLSRHLDDLSPDSKHLPEYLSILLNIVRYSDYLHDGYKFASIRDSLQALGEQLAYYNDSQSKISSRLVSEIIFYFK</sequence>
<dbReference type="AlphaFoldDB" id="A0ABD2Q6K0"/>
<evidence type="ECO:0000259" key="1">
    <source>
        <dbReference type="Pfam" id="PF09431"/>
    </source>
</evidence>
<proteinExistence type="predicted"/>
<dbReference type="PANTHER" id="PTHR13357">
    <property type="entry name" value="SH3 ADAPTER PROTEIN SPIN90 NCK INTERACTING PROTEIN WITH SH3 DOMAIN"/>
    <property type="match status" value="1"/>
</dbReference>
<dbReference type="Pfam" id="PF09431">
    <property type="entry name" value="SPIN90_LRD"/>
    <property type="match status" value="1"/>
</dbReference>
<gene>
    <name evidence="2" type="ORF">Ciccas_006572</name>
</gene>
<dbReference type="PANTHER" id="PTHR13357:SF1">
    <property type="entry name" value="NCK-INTERACTING PROTEIN WITH SH3 DOMAIN"/>
    <property type="match status" value="1"/>
</dbReference>
<dbReference type="InterPro" id="IPR030125">
    <property type="entry name" value="SPIN90/Ldb17"/>
</dbReference>
<keyword evidence="3" id="KW-1185">Reference proteome</keyword>
<protein>
    <recommendedName>
        <fullName evidence="1">SPIN90/Ldb17 leucine-rich domain-containing protein</fullName>
    </recommendedName>
</protein>
<dbReference type="EMBL" id="JBJKFK010000903">
    <property type="protein sequence ID" value="KAL3314802.1"/>
    <property type="molecule type" value="Genomic_DNA"/>
</dbReference>
<evidence type="ECO:0000313" key="2">
    <source>
        <dbReference type="EMBL" id="KAL3314802.1"/>
    </source>
</evidence>
<dbReference type="Proteomes" id="UP001626550">
    <property type="component" value="Unassembled WGS sequence"/>
</dbReference>
<name>A0ABD2Q6K0_9PLAT</name>
<dbReference type="InterPro" id="IPR018556">
    <property type="entry name" value="SPIN90/Ldb17_LRD"/>
</dbReference>
<evidence type="ECO:0000313" key="3">
    <source>
        <dbReference type="Proteomes" id="UP001626550"/>
    </source>
</evidence>
<accession>A0ABD2Q6K0</accession>
<reference evidence="2 3" key="1">
    <citation type="submission" date="2024-11" db="EMBL/GenBank/DDBJ databases">
        <title>Adaptive evolution of stress response genes in parasites aligns with host niche diversity.</title>
        <authorList>
            <person name="Hahn C."/>
            <person name="Resl P."/>
        </authorList>
    </citation>
    <scope>NUCLEOTIDE SEQUENCE [LARGE SCALE GENOMIC DNA]</scope>
    <source>
        <strain evidence="2">EGGRZ-B1_66</strain>
        <tissue evidence="2">Body</tissue>
    </source>
</reference>
<comment type="caution">
    <text evidence="2">The sequence shown here is derived from an EMBL/GenBank/DDBJ whole genome shotgun (WGS) entry which is preliminary data.</text>
</comment>
<feature type="domain" description="SPIN90/Ldb17 leucine-rich" evidence="1">
    <location>
        <begin position="39"/>
        <end position="112"/>
    </location>
</feature>
<organism evidence="2 3">
    <name type="scientific">Cichlidogyrus casuarinus</name>
    <dbReference type="NCBI Taxonomy" id="1844966"/>
    <lineage>
        <taxon>Eukaryota</taxon>
        <taxon>Metazoa</taxon>
        <taxon>Spiralia</taxon>
        <taxon>Lophotrochozoa</taxon>
        <taxon>Platyhelminthes</taxon>
        <taxon>Monogenea</taxon>
        <taxon>Monopisthocotylea</taxon>
        <taxon>Dactylogyridea</taxon>
        <taxon>Ancyrocephalidae</taxon>
        <taxon>Cichlidogyrus</taxon>
    </lineage>
</organism>